<comment type="caution">
    <text evidence="6">The sequence shown here is derived from an EMBL/GenBank/DDBJ whole genome shotgun (WGS) entry which is preliminary data.</text>
</comment>
<organism evidence="6 7">
    <name type="scientific">Massilia aurea</name>
    <dbReference type="NCBI Taxonomy" id="373040"/>
    <lineage>
        <taxon>Bacteria</taxon>
        <taxon>Pseudomonadati</taxon>
        <taxon>Pseudomonadota</taxon>
        <taxon>Betaproteobacteria</taxon>
        <taxon>Burkholderiales</taxon>
        <taxon>Oxalobacteraceae</taxon>
        <taxon>Telluria group</taxon>
        <taxon>Massilia</taxon>
    </lineage>
</organism>
<dbReference type="GO" id="GO:0140104">
    <property type="term" value="F:molecular carrier activity"/>
    <property type="evidence" value="ECO:0007669"/>
    <property type="project" value="InterPro"/>
</dbReference>
<dbReference type="Proteomes" id="UP000540787">
    <property type="component" value="Unassembled WGS sequence"/>
</dbReference>
<dbReference type="CDD" id="cd13519">
    <property type="entry name" value="PBP2_PEB3_AcfC"/>
    <property type="match status" value="1"/>
</dbReference>
<keyword evidence="7" id="KW-1185">Reference proteome</keyword>
<comment type="subcellular location">
    <subcellularLocation>
        <location evidence="1">Periplasm</location>
    </subcellularLocation>
</comment>
<name>A0A7X0CG22_9BURK</name>
<evidence type="ECO:0000256" key="4">
    <source>
        <dbReference type="ARBA" id="ARBA00022729"/>
    </source>
</evidence>
<gene>
    <name evidence="6" type="ORF">HD842_004042</name>
</gene>
<keyword evidence="4" id="KW-0732">Signal</keyword>
<accession>A0A7X0CG22</accession>
<proteinExistence type="inferred from homology"/>
<evidence type="ECO:0000313" key="6">
    <source>
        <dbReference type="EMBL" id="MBB6135865.1"/>
    </source>
</evidence>
<dbReference type="EMBL" id="JACHBX010000005">
    <property type="protein sequence ID" value="MBB6135865.1"/>
    <property type="molecule type" value="Genomic_DNA"/>
</dbReference>
<keyword evidence="5" id="KW-0574">Periplasm</keyword>
<dbReference type="SUPFAM" id="SSF53850">
    <property type="entry name" value="Periplasmic binding protein-like II"/>
    <property type="match status" value="1"/>
</dbReference>
<keyword evidence="3" id="KW-0813">Transport</keyword>
<dbReference type="PANTHER" id="PTHR30368:SF2">
    <property type="entry name" value="SULFATE-BINDING PROTEIN"/>
    <property type="match status" value="1"/>
</dbReference>
<dbReference type="GO" id="GO:0042597">
    <property type="term" value="C:periplasmic space"/>
    <property type="evidence" value="ECO:0007669"/>
    <property type="project" value="UniProtKB-SubCell"/>
</dbReference>
<protein>
    <submittedName>
        <fullName evidence="6">Accessory colonization factor AcfC</fullName>
    </submittedName>
</protein>
<dbReference type="Gene3D" id="3.40.190.10">
    <property type="entry name" value="Periplasmic binding protein-like II"/>
    <property type="match status" value="2"/>
</dbReference>
<evidence type="ECO:0000256" key="3">
    <source>
        <dbReference type="ARBA" id="ARBA00022448"/>
    </source>
</evidence>
<evidence type="ECO:0000256" key="1">
    <source>
        <dbReference type="ARBA" id="ARBA00004418"/>
    </source>
</evidence>
<comment type="similarity">
    <text evidence="2">Belongs to the prokaryotic sulfate-binding protein family.</text>
</comment>
<reference evidence="6 7" key="1">
    <citation type="submission" date="2020-08" db="EMBL/GenBank/DDBJ databases">
        <title>The Agave Microbiome: Exploring the role of microbial communities in plant adaptations to desert environments.</title>
        <authorList>
            <person name="Partida-Martinez L.P."/>
        </authorList>
    </citation>
    <scope>NUCLEOTIDE SEQUENCE [LARGE SCALE GENOMIC DNA]</scope>
    <source>
        <strain evidence="6 7">AT3.2</strain>
    </source>
</reference>
<dbReference type="AlphaFoldDB" id="A0A7X0CG22"/>
<dbReference type="PANTHER" id="PTHR30368">
    <property type="entry name" value="SULFATE-BINDING PROTEIN"/>
    <property type="match status" value="1"/>
</dbReference>
<evidence type="ECO:0000256" key="2">
    <source>
        <dbReference type="ARBA" id="ARBA00006099"/>
    </source>
</evidence>
<evidence type="ECO:0000256" key="5">
    <source>
        <dbReference type="ARBA" id="ARBA00022764"/>
    </source>
</evidence>
<dbReference type="InterPro" id="IPR005669">
    <property type="entry name" value="Thiosulph/SO4-bd"/>
</dbReference>
<sequence>MFKDVAVRHPFSKNERKRHDITSLFDRGALQPCCCSLAHRWYRVCPAAVAGVRPGWTGSCDERGGGGIRARERHQSHRHGWPHAELVDHAKQDADIIYSGSETMMTDFTLAMGGKIQEASITPLYMRPLAILVRPGNPKHLRGVADLMQPGVRLLVVNGAGQNGVWEDMAGRKGSMESVRKVRANIASYAPNSASARGTWTARTDIDAWLIWNIWQVSNPRLADVVPIEPDYAIYRDTGVALTEHGAANPQAKQFIAFLQSPQGSAIFARWGWQK</sequence>
<dbReference type="Pfam" id="PF13531">
    <property type="entry name" value="SBP_bac_11"/>
    <property type="match status" value="1"/>
</dbReference>
<dbReference type="GO" id="GO:1902358">
    <property type="term" value="P:sulfate transmembrane transport"/>
    <property type="evidence" value="ECO:0007669"/>
    <property type="project" value="InterPro"/>
</dbReference>
<evidence type="ECO:0000313" key="7">
    <source>
        <dbReference type="Proteomes" id="UP000540787"/>
    </source>
</evidence>